<dbReference type="InterPro" id="IPR018289">
    <property type="entry name" value="MULE_transposase_dom"/>
</dbReference>
<evidence type="ECO:0000313" key="3">
    <source>
        <dbReference type="RefSeq" id="XP_015949312.1"/>
    </source>
</evidence>
<dbReference type="AlphaFoldDB" id="A0A6P4CCV4"/>
<sequence>MVCVSIRRRIQPRVVIVKAVGFNMVFFTKQDIYNELRRQCAMQNGDGNATFCYLEGISQVDEKLFWHYKTRTSKQLCDLFWSDGASQEDYQILSDESYNWVLEKFLKCMKGKTPDIVIIDGDLAMQIEIQNLYLEAHRRLCAWHLLRNATTNISQPRFTQLFRQCMLVDIDIHEFEKLWDAMLDECNVREVEWIMDLHTKKYSWATSYIRGHFYA</sequence>
<name>A0A6P4CCV4_ARADU</name>
<dbReference type="Pfam" id="PF10551">
    <property type="entry name" value="MULE"/>
    <property type="match status" value="1"/>
</dbReference>
<dbReference type="KEGG" id="adu:107474228"/>
<accession>A0A6P4CCV4</accession>
<dbReference type="GeneID" id="107474228"/>
<protein>
    <submittedName>
        <fullName evidence="3">Protein FAR1-RELATED SEQUENCE 4-like</fullName>
    </submittedName>
</protein>
<gene>
    <name evidence="3" type="primary">LOC107474228</name>
</gene>
<dbReference type="PANTHER" id="PTHR47718">
    <property type="entry name" value="OS01G0519700 PROTEIN"/>
    <property type="match status" value="1"/>
</dbReference>
<dbReference type="PANTHER" id="PTHR47718:SF7">
    <property type="entry name" value="PROTEIN FAR1-RELATED SEQUENCE"/>
    <property type="match status" value="1"/>
</dbReference>
<reference evidence="2" key="1">
    <citation type="journal article" date="2016" name="Nat. Genet.">
        <title>The genome sequences of Arachis duranensis and Arachis ipaensis, the diploid ancestors of cultivated peanut.</title>
        <authorList>
            <person name="Bertioli D.J."/>
            <person name="Cannon S.B."/>
            <person name="Froenicke L."/>
            <person name="Huang G."/>
            <person name="Farmer A.D."/>
            <person name="Cannon E.K."/>
            <person name="Liu X."/>
            <person name="Gao D."/>
            <person name="Clevenger J."/>
            <person name="Dash S."/>
            <person name="Ren L."/>
            <person name="Moretzsohn M.C."/>
            <person name="Shirasawa K."/>
            <person name="Huang W."/>
            <person name="Vidigal B."/>
            <person name="Abernathy B."/>
            <person name="Chu Y."/>
            <person name="Niederhuth C.E."/>
            <person name="Umale P."/>
            <person name="Araujo A.C."/>
            <person name="Kozik A."/>
            <person name="Kim K.D."/>
            <person name="Burow M.D."/>
            <person name="Varshney R.K."/>
            <person name="Wang X."/>
            <person name="Zhang X."/>
            <person name="Barkley N."/>
            <person name="Guimaraes P.M."/>
            <person name="Isobe S."/>
            <person name="Guo B."/>
            <person name="Liao B."/>
            <person name="Stalker H.T."/>
            <person name="Schmitz R.J."/>
            <person name="Scheffler B.E."/>
            <person name="Leal-Bertioli S.C."/>
            <person name="Xun X."/>
            <person name="Jackson S.A."/>
            <person name="Michelmore R."/>
            <person name="Ozias-Akins P."/>
        </authorList>
    </citation>
    <scope>NUCLEOTIDE SEQUENCE [LARGE SCALE GENOMIC DNA]</scope>
    <source>
        <strain evidence="2">cv. V14167</strain>
    </source>
</reference>
<proteinExistence type="predicted"/>
<evidence type="ECO:0000313" key="2">
    <source>
        <dbReference type="Proteomes" id="UP000515211"/>
    </source>
</evidence>
<dbReference type="Proteomes" id="UP000515211">
    <property type="component" value="Chromosome 2"/>
</dbReference>
<dbReference type="OrthoDB" id="1749428at2759"/>
<reference evidence="3" key="2">
    <citation type="submission" date="2025-08" db="UniProtKB">
        <authorList>
            <consortium name="RefSeq"/>
        </authorList>
    </citation>
    <scope>IDENTIFICATION</scope>
    <source>
        <tissue evidence="3">Whole plant</tissue>
    </source>
</reference>
<organism evidence="2 3">
    <name type="scientific">Arachis duranensis</name>
    <name type="common">Wild peanut</name>
    <dbReference type="NCBI Taxonomy" id="130453"/>
    <lineage>
        <taxon>Eukaryota</taxon>
        <taxon>Viridiplantae</taxon>
        <taxon>Streptophyta</taxon>
        <taxon>Embryophyta</taxon>
        <taxon>Tracheophyta</taxon>
        <taxon>Spermatophyta</taxon>
        <taxon>Magnoliopsida</taxon>
        <taxon>eudicotyledons</taxon>
        <taxon>Gunneridae</taxon>
        <taxon>Pentapetalae</taxon>
        <taxon>rosids</taxon>
        <taxon>fabids</taxon>
        <taxon>Fabales</taxon>
        <taxon>Fabaceae</taxon>
        <taxon>Papilionoideae</taxon>
        <taxon>50 kb inversion clade</taxon>
        <taxon>dalbergioids sensu lato</taxon>
        <taxon>Dalbergieae</taxon>
        <taxon>Pterocarpus clade</taxon>
        <taxon>Arachis</taxon>
    </lineage>
</organism>
<feature type="domain" description="MULE transposase" evidence="1">
    <location>
        <begin position="95"/>
        <end position="148"/>
    </location>
</feature>
<dbReference type="RefSeq" id="XP_015949312.1">
    <property type="nucleotide sequence ID" value="XM_016093826.1"/>
</dbReference>
<keyword evidence="2" id="KW-1185">Reference proteome</keyword>
<evidence type="ECO:0000259" key="1">
    <source>
        <dbReference type="Pfam" id="PF10551"/>
    </source>
</evidence>